<feature type="transmembrane region" description="Helical" evidence="1">
    <location>
        <begin position="136"/>
        <end position="154"/>
    </location>
</feature>
<organism evidence="2 3">
    <name type="scientific">Massilia agri</name>
    <dbReference type="NCBI Taxonomy" id="1886785"/>
    <lineage>
        <taxon>Bacteria</taxon>
        <taxon>Pseudomonadati</taxon>
        <taxon>Pseudomonadota</taxon>
        <taxon>Betaproteobacteria</taxon>
        <taxon>Burkholderiales</taxon>
        <taxon>Oxalobacteraceae</taxon>
        <taxon>Telluria group</taxon>
        <taxon>Massilia</taxon>
    </lineage>
</organism>
<feature type="transmembrane region" description="Helical" evidence="1">
    <location>
        <begin position="98"/>
        <end position="124"/>
    </location>
</feature>
<protein>
    <submittedName>
        <fullName evidence="2">Uncharacterized protein</fullName>
    </submittedName>
</protein>
<keyword evidence="3" id="KW-1185">Reference proteome</keyword>
<keyword evidence="1" id="KW-1133">Transmembrane helix</keyword>
<gene>
    <name evidence="2" type="ORF">NX780_11475</name>
</gene>
<dbReference type="RefSeq" id="WP_258827988.1">
    <property type="nucleotide sequence ID" value="NZ_JANUHA010000006.1"/>
</dbReference>
<accession>A0ABT2AL64</accession>
<evidence type="ECO:0000313" key="3">
    <source>
        <dbReference type="Proteomes" id="UP001206572"/>
    </source>
</evidence>
<dbReference type="Proteomes" id="UP001206572">
    <property type="component" value="Unassembled WGS sequence"/>
</dbReference>
<dbReference type="EMBL" id="JANUHA010000006">
    <property type="protein sequence ID" value="MCS0596966.1"/>
    <property type="molecule type" value="Genomic_DNA"/>
</dbReference>
<proteinExistence type="predicted"/>
<name>A0ABT2AL64_9BURK</name>
<keyword evidence="1" id="KW-0812">Transmembrane</keyword>
<keyword evidence="1" id="KW-0472">Membrane</keyword>
<comment type="caution">
    <text evidence="2">The sequence shown here is derived from an EMBL/GenBank/DDBJ whole genome shotgun (WGS) entry which is preliminary data.</text>
</comment>
<feature type="transmembrane region" description="Helical" evidence="1">
    <location>
        <begin position="12"/>
        <end position="35"/>
    </location>
</feature>
<reference evidence="2 3" key="1">
    <citation type="submission" date="2022-08" db="EMBL/GenBank/DDBJ databases">
        <title>Reclassification of Massilia species as members of the genera Telluria, Duganella, Pseudoduganella, Mokoshia gen. nov. and Zemynaea gen. nov. using orthogonal and non-orthogonal genome-based approaches.</title>
        <authorList>
            <person name="Bowman J.P."/>
        </authorList>
    </citation>
    <scope>NUCLEOTIDE SEQUENCE [LARGE SCALE GENOMIC DNA]</scope>
    <source>
        <strain evidence="2 3">JCM 31661</strain>
    </source>
</reference>
<sequence length="214" mass="23553">MREQHERDLQICNIGFSALVCISFGMILLIGILFIAESNPFSSLTCAAVGATAIVLMYRRIAVHWRVVSAHERAILVEVIGKSGYPPHLRASLFLAGLGYLGAIAAGSGWITVFIPYVLLTFLFPWSRIALCRRSLVAPVSLLCAGMTVGLAVTDRLPHPLVLGAIVWMLWTSAVFAWFRLVLLDRYEPGPTQAIRRHAAEQKIGNEADMLHNT</sequence>
<feature type="transmembrane region" description="Helical" evidence="1">
    <location>
        <begin position="161"/>
        <end position="179"/>
    </location>
</feature>
<evidence type="ECO:0000256" key="1">
    <source>
        <dbReference type="SAM" id="Phobius"/>
    </source>
</evidence>
<evidence type="ECO:0000313" key="2">
    <source>
        <dbReference type="EMBL" id="MCS0596966.1"/>
    </source>
</evidence>